<dbReference type="InterPro" id="IPR036890">
    <property type="entry name" value="HATPase_C_sf"/>
</dbReference>
<dbReference type="SMART" id="SM00065">
    <property type="entry name" value="GAF"/>
    <property type="match status" value="1"/>
</dbReference>
<sequence>MPKSIYSKIPHGDINVSTPEALLPTITILLLDDSEVDRLTYIRYLQSYPDRTYHIIEAETVEEGIEMWHSEQPNIALVDVNQPDGDGLEFLEAIATHYPKAQLPVIVLTGLSDERVAVRAMKLGAADYLVKGDITATSLYACISQVSVRTTVLTQLELKSAIIRNPVVVNPDTTVRDAITLMNNQRSLTSDAKKADRSKKDRHQGARSSCALVVEDGRVVGIMTERDVVCLSAQQQPLDRLVMSQIMTPSVITLPEYDFTDLFSVINLLQQHQIRHLPILDEHEHLVGLITHDSLRQICQPTDLLRLRLVREVMNRKVICATPKTSLWRIAQLMSDRHISSIVIVEPGTESLQNPVGMLSERDLVRFQALGLNLENSIAEAVMSKPLLTVKPEASLWTVQQIMEEHNIRQLVVKGEQGELIGIVTQSSFLQAINPWEVRKLMEVLEQRVVRLEAERIKLLESRTVELESLVEARTNALKAKAEREKLMMTVADQIKSSLDLQKILDTAVREIPSLLHCHQAMVYQFYPQSSDTVVAKSIAEGERSLLDAEFAQIWVTPEWMEQYRHGQIRVVNDVYESDISSDSQEILVSFGFRATLVVPIIVEKELWGLILASHDRAYIWEKDGIDLLQRLSVHIAIAIQQGKSYEQIKVELEERQRAESALNKIETRYSTLAATVPVGIFRTDMIGNCTYVNDRWSQIAGISVEAATGSGWQQGLHPDDQVMVTTAWKQFIQGKHSGQMEYRLQHPDGTVKWVYAQAVAEWDTEGQKIGYVGTITDISCRKQVEETLRKSETHLKAAQKIGKLGSWEFNITTGIVAWSDETFRIFGQSPEVKTLTYENFLELVHPEDRESIDRAVQTTIATAQPYKIEYRIYQPDGSLVYTSNRGRPMRDISGKVTHLIGTVQDITDHKLAEQQLREAKETAEYANHAKSEFLALMSHEIRTPMNGILGLTHLALQTDLTHYQQDYLTKIQSSARSLLEIINDILDFSKIEVGKLELESIPLELDEILNHIKNILALKAAEKGLELLFQVGDEIPQYLIGDSLRLTQVLMNLASNAVKFTETGSVTIGVELLTYSQETVCLKFQVQDTGIGISPSQMEKLFQPFSQVDAFTSRKYGGTGLGLAICKGLVNIMSGTIGVESELGKGSIFYFELELGYLWEPDDDSDYPVFTDSRESQLSYLVEFEAIQGADILLVEDNAVNQQIAQELLQKVGLKVDCATNGKEAIAKVMEQIYDLILMDIRMPEMDGLEATRRIRSLAKEDNSGTEWFATVPIIAMTANAMDIDKTKSSAAGMNYHLSKPVNPQELYETLLKWIIPTNSSSVPTNNIPSLLLEKTDIPETAQLSLPGLNVNLGLEFTGGKWSDYLDILRLFQASQKKYDTEILAALNCGDLKQALYLVHSLKGSAGNIGANTLYKSAASLHQDLRSETADMEVLSTKALILAQQFQQVLESIDILLDKFTSQ</sequence>
<dbReference type="InterPro" id="IPR000644">
    <property type="entry name" value="CBS_dom"/>
</dbReference>
<dbReference type="SUPFAM" id="SSF47226">
    <property type="entry name" value="Histidine-containing phosphotransfer domain, HPT domain"/>
    <property type="match status" value="1"/>
</dbReference>
<dbReference type="Gene3D" id="3.30.565.10">
    <property type="entry name" value="Histidine kinase-like ATPase, C-terminal domain"/>
    <property type="match status" value="1"/>
</dbReference>
<evidence type="ECO:0000256" key="10">
    <source>
        <dbReference type="ARBA" id="ARBA00022777"/>
    </source>
</evidence>
<dbReference type="Pfam" id="PF00072">
    <property type="entry name" value="Response_reg"/>
    <property type="match status" value="2"/>
</dbReference>
<evidence type="ECO:0000259" key="25">
    <source>
        <dbReference type="PROSITE" id="PS50113"/>
    </source>
</evidence>
<feature type="domain" description="PAS" evidence="24">
    <location>
        <begin position="816"/>
        <end position="864"/>
    </location>
</feature>
<evidence type="ECO:0000256" key="5">
    <source>
        <dbReference type="ARBA" id="ARBA00022475"/>
    </source>
</evidence>
<dbReference type="Gene3D" id="1.10.287.130">
    <property type="match status" value="1"/>
</dbReference>
<dbReference type="Gene3D" id="3.40.50.2300">
    <property type="match status" value="2"/>
</dbReference>
<feature type="domain" description="CBS" evidence="27">
    <location>
        <begin position="247"/>
        <end position="307"/>
    </location>
</feature>
<dbReference type="RefSeq" id="WP_124154845.1">
    <property type="nucleotide sequence ID" value="NZ_CAWOLW010000696.1"/>
</dbReference>
<evidence type="ECO:0000256" key="17">
    <source>
        <dbReference type="ARBA" id="ARBA00074306"/>
    </source>
</evidence>
<evidence type="ECO:0000313" key="28">
    <source>
        <dbReference type="EMBL" id="RQH40953.1"/>
    </source>
</evidence>
<dbReference type="InterPro" id="IPR035965">
    <property type="entry name" value="PAS-like_dom_sf"/>
</dbReference>
<keyword evidence="10" id="KW-0418">Kinase</keyword>
<dbReference type="InterPro" id="IPR000700">
    <property type="entry name" value="PAS-assoc_C"/>
</dbReference>
<evidence type="ECO:0000256" key="4">
    <source>
        <dbReference type="ARBA" id="ARBA00012438"/>
    </source>
</evidence>
<dbReference type="PANTHER" id="PTHR45339">
    <property type="entry name" value="HYBRID SIGNAL TRANSDUCTION HISTIDINE KINASE J"/>
    <property type="match status" value="1"/>
</dbReference>
<keyword evidence="9" id="KW-0547">Nucleotide-binding</keyword>
<evidence type="ECO:0000259" key="22">
    <source>
        <dbReference type="PROSITE" id="PS50109"/>
    </source>
</evidence>
<evidence type="ECO:0000256" key="11">
    <source>
        <dbReference type="ARBA" id="ARBA00022840"/>
    </source>
</evidence>
<organism evidence="28 29">
    <name type="scientific">Okeania hirsuta</name>
    <dbReference type="NCBI Taxonomy" id="1458930"/>
    <lineage>
        <taxon>Bacteria</taxon>
        <taxon>Bacillati</taxon>
        <taxon>Cyanobacteriota</taxon>
        <taxon>Cyanophyceae</taxon>
        <taxon>Oscillatoriophycideae</taxon>
        <taxon>Oscillatoriales</taxon>
        <taxon>Microcoleaceae</taxon>
        <taxon>Okeania</taxon>
    </lineage>
</organism>
<evidence type="ECO:0000256" key="1">
    <source>
        <dbReference type="ARBA" id="ARBA00000085"/>
    </source>
</evidence>
<dbReference type="GO" id="GO:0005524">
    <property type="term" value="F:ATP binding"/>
    <property type="evidence" value="ECO:0007669"/>
    <property type="project" value="UniProtKB-KW"/>
</dbReference>
<dbReference type="GO" id="GO:0005886">
    <property type="term" value="C:plasma membrane"/>
    <property type="evidence" value="ECO:0007669"/>
    <property type="project" value="UniProtKB-SubCell"/>
</dbReference>
<feature type="domain" description="PAC" evidence="25">
    <location>
        <begin position="739"/>
        <end position="791"/>
    </location>
</feature>
<dbReference type="SUPFAM" id="SSF55785">
    <property type="entry name" value="PYP-like sensor domain (PAS domain)"/>
    <property type="match status" value="2"/>
</dbReference>
<feature type="domain" description="Response regulatory" evidence="23">
    <location>
        <begin position="1192"/>
        <end position="1316"/>
    </location>
</feature>
<dbReference type="SMART" id="SM00388">
    <property type="entry name" value="HisKA"/>
    <property type="match status" value="1"/>
</dbReference>
<keyword evidence="13" id="KW-0902">Two-component regulatory system</keyword>
<dbReference type="CDD" id="cd00082">
    <property type="entry name" value="HisKA"/>
    <property type="match status" value="1"/>
</dbReference>
<dbReference type="Gene3D" id="2.10.70.100">
    <property type="match status" value="1"/>
</dbReference>
<dbReference type="OrthoDB" id="415806at2"/>
<evidence type="ECO:0000259" key="26">
    <source>
        <dbReference type="PROSITE" id="PS50894"/>
    </source>
</evidence>
<dbReference type="CDD" id="cd17546">
    <property type="entry name" value="REC_hyHK_CKI1_RcsC-like"/>
    <property type="match status" value="1"/>
</dbReference>
<dbReference type="SUPFAM" id="SSF52172">
    <property type="entry name" value="CheY-like"/>
    <property type="match status" value="2"/>
</dbReference>
<evidence type="ECO:0000256" key="19">
    <source>
        <dbReference type="PROSITE-ProRule" id="PRU00169"/>
    </source>
</evidence>
<comment type="similarity">
    <text evidence="3">In the N-terminal section; belongs to the phytochrome family.</text>
</comment>
<evidence type="ECO:0000259" key="24">
    <source>
        <dbReference type="PROSITE" id="PS50112"/>
    </source>
</evidence>
<feature type="modified residue" description="4-aspartylphosphate" evidence="19">
    <location>
        <position position="1241"/>
    </location>
</feature>
<dbReference type="InterPro" id="IPR005467">
    <property type="entry name" value="His_kinase_dom"/>
</dbReference>
<dbReference type="Pfam" id="PF00512">
    <property type="entry name" value="HisKA"/>
    <property type="match status" value="1"/>
</dbReference>
<dbReference type="SMART" id="SM00387">
    <property type="entry name" value="HATPase_c"/>
    <property type="match status" value="1"/>
</dbReference>
<comment type="catalytic activity">
    <reaction evidence="1">
        <text>ATP + protein L-histidine = ADP + protein N-phospho-L-histidine.</text>
        <dbReference type="EC" id="2.7.13.3"/>
    </reaction>
</comment>
<evidence type="ECO:0000256" key="6">
    <source>
        <dbReference type="ARBA" id="ARBA00022553"/>
    </source>
</evidence>
<keyword evidence="14" id="KW-0472">Membrane</keyword>
<feature type="domain" description="HPt" evidence="26">
    <location>
        <begin position="1362"/>
        <end position="1461"/>
    </location>
</feature>
<evidence type="ECO:0000256" key="12">
    <source>
        <dbReference type="ARBA" id="ARBA00022989"/>
    </source>
</evidence>
<dbReference type="InterPro" id="IPR001610">
    <property type="entry name" value="PAC"/>
</dbReference>
<evidence type="ECO:0000256" key="3">
    <source>
        <dbReference type="ARBA" id="ARBA00006402"/>
    </source>
</evidence>
<dbReference type="Pfam" id="PF01627">
    <property type="entry name" value="Hpt"/>
    <property type="match status" value="1"/>
</dbReference>
<comment type="caution">
    <text evidence="28">The sequence shown here is derived from an EMBL/GenBank/DDBJ whole genome shotgun (WGS) entry which is preliminary data.</text>
</comment>
<gene>
    <name evidence="28" type="ORF">D5R40_15470</name>
</gene>
<comment type="subunit">
    <text evidence="15">At low DSF concentrations, interacts with RpfF.</text>
</comment>
<dbReference type="PROSITE" id="PS50112">
    <property type="entry name" value="PAS"/>
    <property type="match status" value="2"/>
</dbReference>
<dbReference type="CDD" id="cd00156">
    <property type="entry name" value="REC"/>
    <property type="match status" value="1"/>
</dbReference>
<keyword evidence="20" id="KW-0129">CBS domain</keyword>
<dbReference type="Proteomes" id="UP000269154">
    <property type="component" value="Unassembled WGS sequence"/>
</dbReference>
<dbReference type="InterPro" id="IPR008207">
    <property type="entry name" value="Sig_transdc_His_kin_Hpt_dom"/>
</dbReference>
<dbReference type="InterPro" id="IPR004358">
    <property type="entry name" value="Sig_transdc_His_kin-like_C"/>
</dbReference>
<dbReference type="SUPFAM" id="SSF47384">
    <property type="entry name" value="Homodimeric domain of signal transducing histidine kinase"/>
    <property type="match status" value="1"/>
</dbReference>
<dbReference type="PRINTS" id="PR00344">
    <property type="entry name" value="BCTRLSENSOR"/>
</dbReference>
<evidence type="ECO:0000256" key="18">
    <source>
        <dbReference type="PROSITE-ProRule" id="PRU00110"/>
    </source>
</evidence>
<keyword evidence="8" id="KW-0812">Transmembrane</keyword>
<dbReference type="PROSITE" id="PS50109">
    <property type="entry name" value="HIS_KIN"/>
    <property type="match status" value="1"/>
</dbReference>
<comment type="subcellular location">
    <subcellularLocation>
        <location evidence="2">Cell membrane</location>
        <topology evidence="2">Multi-pass membrane protein</topology>
    </subcellularLocation>
</comment>
<feature type="domain" description="Phytochrome chromophore attachment site" evidence="21">
    <location>
        <begin position="500"/>
        <end position="635"/>
    </location>
</feature>
<dbReference type="SMART" id="SM00091">
    <property type="entry name" value="PAS"/>
    <property type="match status" value="2"/>
</dbReference>
<dbReference type="FunFam" id="1.10.287.130:FF:000002">
    <property type="entry name" value="Two-component osmosensing histidine kinase"/>
    <property type="match status" value="1"/>
</dbReference>
<dbReference type="Gene3D" id="3.10.580.10">
    <property type="entry name" value="CBS-domain"/>
    <property type="match status" value="2"/>
</dbReference>
<dbReference type="CDD" id="cd00088">
    <property type="entry name" value="HPT"/>
    <property type="match status" value="1"/>
</dbReference>
<proteinExistence type="inferred from homology"/>
<feature type="modified residue" description="Phosphohistidine" evidence="18">
    <location>
        <position position="1401"/>
    </location>
</feature>
<dbReference type="Pfam" id="PF02518">
    <property type="entry name" value="HATPase_c"/>
    <property type="match status" value="1"/>
</dbReference>
<evidence type="ECO:0000256" key="16">
    <source>
        <dbReference type="ARBA" id="ARBA00068150"/>
    </source>
</evidence>
<feature type="domain" description="Histidine kinase" evidence="22">
    <location>
        <begin position="937"/>
        <end position="1158"/>
    </location>
</feature>
<dbReference type="InterPro" id="IPR003594">
    <property type="entry name" value="HATPase_dom"/>
</dbReference>
<dbReference type="InterPro" id="IPR029016">
    <property type="entry name" value="GAF-like_dom_sf"/>
</dbReference>
<dbReference type="InterPro" id="IPR036641">
    <property type="entry name" value="HPT_dom_sf"/>
</dbReference>
<evidence type="ECO:0000259" key="21">
    <source>
        <dbReference type="PROSITE" id="PS50046"/>
    </source>
</evidence>
<dbReference type="Pfam" id="PF00571">
    <property type="entry name" value="CBS"/>
    <property type="match status" value="4"/>
</dbReference>
<dbReference type="PANTHER" id="PTHR45339:SF1">
    <property type="entry name" value="HYBRID SIGNAL TRANSDUCTION HISTIDINE KINASE J"/>
    <property type="match status" value="1"/>
</dbReference>
<keyword evidence="7" id="KW-0808">Transferase</keyword>
<dbReference type="Gene3D" id="1.20.120.160">
    <property type="entry name" value="HPT domain"/>
    <property type="match status" value="1"/>
</dbReference>
<dbReference type="CDD" id="cd00130">
    <property type="entry name" value="PAS"/>
    <property type="match status" value="2"/>
</dbReference>
<dbReference type="PROSITE" id="PS51371">
    <property type="entry name" value="CBS"/>
    <property type="match status" value="4"/>
</dbReference>
<dbReference type="Pfam" id="PF01590">
    <property type="entry name" value="GAF"/>
    <property type="match status" value="1"/>
</dbReference>
<evidence type="ECO:0000256" key="7">
    <source>
        <dbReference type="ARBA" id="ARBA00022679"/>
    </source>
</evidence>
<name>A0A3N6PC17_9CYAN</name>
<dbReference type="Pfam" id="PF08447">
    <property type="entry name" value="PAS_3"/>
    <property type="match status" value="2"/>
</dbReference>
<dbReference type="Gene3D" id="3.30.450.20">
    <property type="entry name" value="PAS domain"/>
    <property type="match status" value="2"/>
</dbReference>
<dbReference type="GO" id="GO:0000155">
    <property type="term" value="F:phosphorelay sensor kinase activity"/>
    <property type="evidence" value="ECO:0007669"/>
    <property type="project" value="InterPro"/>
</dbReference>
<keyword evidence="11" id="KW-0067">ATP-binding</keyword>
<dbReference type="InterPro" id="IPR003661">
    <property type="entry name" value="HisK_dim/P_dom"/>
</dbReference>
<dbReference type="SMART" id="SM00086">
    <property type="entry name" value="PAC"/>
    <property type="match status" value="2"/>
</dbReference>
<evidence type="ECO:0000256" key="14">
    <source>
        <dbReference type="ARBA" id="ARBA00023136"/>
    </source>
</evidence>
<feature type="domain" description="Response regulatory" evidence="23">
    <location>
        <begin position="27"/>
        <end position="146"/>
    </location>
</feature>
<dbReference type="SUPFAM" id="SSF55781">
    <property type="entry name" value="GAF domain-like"/>
    <property type="match status" value="1"/>
</dbReference>
<evidence type="ECO:0000313" key="29">
    <source>
        <dbReference type="Proteomes" id="UP000269154"/>
    </source>
</evidence>
<dbReference type="InterPro" id="IPR001789">
    <property type="entry name" value="Sig_transdc_resp-reg_receiver"/>
</dbReference>
<feature type="domain" description="PAS" evidence="24">
    <location>
        <begin position="666"/>
        <end position="736"/>
    </location>
</feature>
<dbReference type="NCBIfam" id="TIGR00229">
    <property type="entry name" value="sensory_box"/>
    <property type="match status" value="2"/>
</dbReference>
<keyword evidence="6 19" id="KW-0597">Phosphoprotein</keyword>
<evidence type="ECO:0000256" key="9">
    <source>
        <dbReference type="ARBA" id="ARBA00022741"/>
    </source>
</evidence>
<feature type="domain" description="CBS" evidence="27">
    <location>
        <begin position="314"/>
        <end position="374"/>
    </location>
</feature>
<evidence type="ECO:0000259" key="23">
    <source>
        <dbReference type="PROSITE" id="PS50110"/>
    </source>
</evidence>
<keyword evidence="29" id="KW-1185">Reference proteome</keyword>
<protein>
    <recommendedName>
        <fullName evidence="17">Circadian input-output histidine kinase CikA</fullName>
        <ecNumber evidence="4">2.7.13.3</ecNumber>
    </recommendedName>
    <alternativeName>
        <fullName evidence="16">Sensory/regulatory protein RpfC</fullName>
    </alternativeName>
</protein>
<feature type="modified residue" description="4-aspartylphosphate" evidence="19">
    <location>
        <position position="79"/>
    </location>
</feature>
<dbReference type="SUPFAM" id="SSF54631">
    <property type="entry name" value="CBS-domain pair"/>
    <property type="match status" value="2"/>
</dbReference>
<dbReference type="Gene3D" id="3.30.450.40">
    <property type="match status" value="1"/>
</dbReference>
<dbReference type="InterPro" id="IPR016132">
    <property type="entry name" value="Phyto_chromo_attachment"/>
</dbReference>
<dbReference type="SMART" id="SM00448">
    <property type="entry name" value="REC"/>
    <property type="match status" value="2"/>
</dbReference>
<dbReference type="InterPro" id="IPR046342">
    <property type="entry name" value="CBS_dom_sf"/>
</dbReference>
<dbReference type="CDD" id="cd16922">
    <property type="entry name" value="HATPase_EvgS-ArcB-TorS-like"/>
    <property type="match status" value="1"/>
</dbReference>
<dbReference type="PROSITE" id="PS50110">
    <property type="entry name" value="RESPONSE_REGULATORY"/>
    <property type="match status" value="2"/>
</dbReference>
<dbReference type="FunFam" id="3.30.565.10:FF:000010">
    <property type="entry name" value="Sensor histidine kinase RcsC"/>
    <property type="match status" value="1"/>
</dbReference>
<dbReference type="EMBL" id="RCBY01000080">
    <property type="protein sequence ID" value="RQH40953.1"/>
    <property type="molecule type" value="Genomic_DNA"/>
</dbReference>
<dbReference type="SMART" id="SM00116">
    <property type="entry name" value="CBS"/>
    <property type="match status" value="4"/>
</dbReference>
<evidence type="ECO:0000259" key="27">
    <source>
        <dbReference type="PROSITE" id="PS51371"/>
    </source>
</evidence>
<dbReference type="EC" id="2.7.13.3" evidence="4"/>
<keyword evidence="5" id="KW-1003">Cell membrane</keyword>
<evidence type="ECO:0000256" key="2">
    <source>
        <dbReference type="ARBA" id="ARBA00004651"/>
    </source>
</evidence>
<accession>A0A3N6PC17</accession>
<dbReference type="InterPro" id="IPR000014">
    <property type="entry name" value="PAS"/>
</dbReference>
<dbReference type="PROSITE" id="PS50046">
    <property type="entry name" value="PHYTOCHROME_2"/>
    <property type="match status" value="1"/>
</dbReference>
<dbReference type="InterPro" id="IPR036097">
    <property type="entry name" value="HisK_dim/P_sf"/>
</dbReference>
<evidence type="ECO:0000256" key="15">
    <source>
        <dbReference type="ARBA" id="ARBA00064003"/>
    </source>
</evidence>
<dbReference type="InterPro" id="IPR003018">
    <property type="entry name" value="GAF"/>
</dbReference>
<feature type="domain" description="CBS" evidence="27">
    <location>
        <begin position="162"/>
        <end position="238"/>
    </location>
</feature>
<dbReference type="CDD" id="cd17774">
    <property type="entry name" value="CBS_two-component_sensor_histidine_kinase_repeat2"/>
    <property type="match status" value="1"/>
</dbReference>
<dbReference type="InterPro" id="IPR013655">
    <property type="entry name" value="PAS_fold_3"/>
</dbReference>
<dbReference type="InterPro" id="IPR011006">
    <property type="entry name" value="CheY-like_superfamily"/>
</dbReference>
<evidence type="ECO:0000256" key="13">
    <source>
        <dbReference type="ARBA" id="ARBA00023012"/>
    </source>
</evidence>
<evidence type="ECO:0000256" key="20">
    <source>
        <dbReference type="PROSITE-ProRule" id="PRU00703"/>
    </source>
</evidence>
<evidence type="ECO:0000256" key="8">
    <source>
        <dbReference type="ARBA" id="ARBA00022692"/>
    </source>
</evidence>
<dbReference type="CDD" id="cd04620">
    <property type="entry name" value="CBS_two-component_sensor_histidine_kinase_repeat1"/>
    <property type="match status" value="1"/>
</dbReference>
<dbReference type="PROSITE" id="PS50113">
    <property type="entry name" value="PAC"/>
    <property type="match status" value="2"/>
</dbReference>
<feature type="domain" description="CBS" evidence="27">
    <location>
        <begin position="383"/>
        <end position="441"/>
    </location>
</feature>
<dbReference type="SUPFAM" id="SSF55874">
    <property type="entry name" value="ATPase domain of HSP90 chaperone/DNA topoisomerase II/histidine kinase"/>
    <property type="match status" value="1"/>
</dbReference>
<keyword evidence="12" id="KW-1133">Transmembrane helix</keyword>
<dbReference type="PROSITE" id="PS50894">
    <property type="entry name" value="HPT"/>
    <property type="match status" value="1"/>
</dbReference>
<feature type="domain" description="PAC" evidence="25">
    <location>
        <begin position="867"/>
        <end position="919"/>
    </location>
</feature>
<reference evidence="28 29" key="1">
    <citation type="journal article" date="2018" name="ACS Chem. Biol.">
        <title>Ketoreductase domain dysfunction expands chemodiversity: malyngamide biosynthesis in the cyanobacterium Okeania hirsuta.</title>
        <authorList>
            <person name="Moss N.A."/>
            <person name="Leao T."/>
            <person name="Rankin M."/>
            <person name="McCullough T.M."/>
            <person name="Qu P."/>
            <person name="Korobeynikov A."/>
            <person name="Smith J.L."/>
            <person name="Gerwick L."/>
            <person name="Gerwick W.H."/>
        </authorList>
    </citation>
    <scope>NUCLEOTIDE SEQUENCE [LARGE SCALE GENOMIC DNA]</scope>
    <source>
        <strain evidence="28 29">PAB10Feb10-1</strain>
    </source>
</reference>